<dbReference type="PANTHER" id="PTHR35337">
    <property type="entry name" value="SLR1478 PROTEIN"/>
    <property type="match status" value="1"/>
</dbReference>
<gene>
    <name evidence="2" type="ORF">FCE95_09395</name>
</gene>
<comment type="caution">
    <text evidence="2">The sequence shown here is derived from an EMBL/GenBank/DDBJ whole genome shotgun (WGS) entry which is preliminary data.</text>
</comment>
<name>A0A4U5JV95_9GAMM</name>
<sequence length="332" mass="36589">MRQEHFVARHRAAWDDFERWLAARGEKSPRQRQRLVLDAVRDEDVPGLYRRICHHLALARRRGYSPQVTARLQDLMQRGHNALYRNAPVRSHVALAFIGGGFPRLVRAEWKCMLASLLLFAVPLVAVFFVLQWRPELVHTLFSPQQLAEFEKMYDPAESAWRIGRDSGTDVAMFGHYIFNNVSIGFRTFASGLLAGVGSAIVLLMNGVIIGGVAGHLHQIGYGSTFWRFVVGHAPFELTAIVIAGGAGLRLGFNLLAPGNRRRSDALIEAGRRGGLLCLGVLAMLVVAAFIEAFWSSIGSIPAAVKFAVSAVLWAVVILWLWRGGRGGADAA</sequence>
<dbReference type="InterPro" id="IPR002798">
    <property type="entry name" value="SpoIIM-like"/>
</dbReference>
<feature type="transmembrane region" description="Helical" evidence="1">
    <location>
        <begin position="234"/>
        <end position="253"/>
    </location>
</feature>
<dbReference type="OrthoDB" id="9792847at2"/>
<organism evidence="2 3">
    <name type="scientific">Luteimonas gilva</name>
    <dbReference type="NCBI Taxonomy" id="2572684"/>
    <lineage>
        <taxon>Bacteria</taxon>
        <taxon>Pseudomonadati</taxon>
        <taxon>Pseudomonadota</taxon>
        <taxon>Gammaproteobacteria</taxon>
        <taxon>Lysobacterales</taxon>
        <taxon>Lysobacteraceae</taxon>
        <taxon>Luteimonas</taxon>
    </lineage>
</organism>
<dbReference type="Pfam" id="PF01944">
    <property type="entry name" value="SpoIIM"/>
    <property type="match status" value="1"/>
</dbReference>
<dbReference type="RefSeq" id="WP_137266769.1">
    <property type="nucleotide sequence ID" value="NZ_SZUA01000002.1"/>
</dbReference>
<protein>
    <submittedName>
        <fullName evidence="2">Stage II sporulation protein M</fullName>
    </submittedName>
</protein>
<dbReference type="EMBL" id="SZUA01000002">
    <property type="protein sequence ID" value="TKR30339.1"/>
    <property type="molecule type" value="Genomic_DNA"/>
</dbReference>
<dbReference type="PANTHER" id="PTHR35337:SF1">
    <property type="entry name" value="SLR1478 PROTEIN"/>
    <property type="match status" value="1"/>
</dbReference>
<dbReference type="AlphaFoldDB" id="A0A4U5JV95"/>
<keyword evidence="1" id="KW-0472">Membrane</keyword>
<feature type="transmembrane region" description="Helical" evidence="1">
    <location>
        <begin position="301"/>
        <end position="322"/>
    </location>
</feature>
<evidence type="ECO:0000256" key="1">
    <source>
        <dbReference type="SAM" id="Phobius"/>
    </source>
</evidence>
<keyword evidence="1" id="KW-0812">Transmembrane</keyword>
<feature type="transmembrane region" description="Helical" evidence="1">
    <location>
        <begin position="193"/>
        <end position="214"/>
    </location>
</feature>
<reference evidence="2 3" key="1">
    <citation type="submission" date="2019-04" db="EMBL/GenBank/DDBJ databases">
        <title>Reference strain of H23.</title>
        <authorList>
            <person name="Luo X."/>
        </authorList>
    </citation>
    <scope>NUCLEOTIDE SEQUENCE [LARGE SCALE GENOMIC DNA]</scope>
    <source>
        <strain evidence="2 3">H23</strain>
    </source>
</reference>
<evidence type="ECO:0000313" key="3">
    <source>
        <dbReference type="Proteomes" id="UP000308707"/>
    </source>
</evidence>
<keyword evidence="1" id="KW-1133">Transmembrane helix</keyword>
<feature type="transmembrane region" description="Helical" evidence="1">
    <location>
        <begin position="274"/>
        <end position="295"/>
    </location>
</feature>
<evidence type="ECO:0000313" key="2">
    <source>
        <dbReference type="EMBL" id="TKR30339.1"/>
    </source>
</evidence>
<proteinExistence type="predicted"/>
<dbReference type="Proteomes" id="UP000308707">
    <property type="component" value="Unassembled WGS sequence"/>
</dbReference>
<feature type="transmembrane region" description="Helical" evidence="1">
    <location>
        <begin position="113"/>
        <end position="131"/>
    </location>
</feature>
<keyword evidence="3" id="KW-1185">Reference proteome</keyword>
<accession>A0A4U5JV95</accession>